<feature type="domain" description="Leucine-rich repeat-containing N-terminal plant-type" evidence="15">
    <location>
        <begin position="41"/>
        <end position="81"/>
    </location>
</feature>
<evidence type="ECO:0000256" key="13">
    <source>
        <dbReference type="SAM" id="Phobius"/>
    </source>
</evidence>
<dbReference type="Pfam" id="PF08263">
    <property type="entry name" value="LRRNT_2"/>
    <property type="match status" value="1"/>
</dbReference>
<organism evidence="16 17">
    <name type="scientific">Cuscuta epithymum</name>
    <dbReference type="NCBI Taxonomy" id="186058"/>
    <lineage>
        <taxon>Eukaryota</taxon>
        <taxon>Viridiplantae</taxon>
        <taxon>Streptophyta</taxon>
        <taxon>Embryophyta</taxon>
        <taxon>Tracheophyta</taxon>
        <taxon>Spermatophyta</taxon>
        <taxon>Magnoliopsida</taxon>
        <taxon>eudicotyledons</taxon>
        <taxon>Gunneridae</taxon>
        <taxon>Pentapetalae</taxon>
        <taxon>asterids</taxon>
        <taxon>lamiids</taxon>
        <taxon>Solanales</taxon>
        <taxon>Convolvulaceae</taxon>
        <taxon>Cuscuteae</taxon>
        <taxon>Cuscuta</taxon>
        <taxon>Cuscuta subgen. Cuscuta</taxon>
    </lineage>
</organism>
<evidence type="ECO:0000256" key="2">
    <source>
        <dbReference type="ARBA" id="ARBA00009592"/>
    </source>
</evidence>
<keyword evidence="10" id="KW-0675">Receptor</keyword>
<keyword evidence="7" id="KW-0677">Repeat</keyword>
<dbReference type="FunFam" id="3.80.10.10:FF:001347">
    <property type="entry name" value="LRR receptor-like serine/threonine-protein kinase GSO2"/>
    <property type="match status" value="1"/>
</dbReference>
<dbReference type="GO" id="GO:0005886">
    <property type="term" value="C:plasma membrane"/>
    <property type="evidence" value="ECO:0007669"/>
    <property type="project" value="UniProtKB-SubCell"/>
</dbReference>
<evidence type="ECO:0000256" key="12">
    <source>
        <dbReference type="SAM" id="MobiDB-lite"/>
    </source>
</evidence>
<evidence type="ECO:0000313" key="16">
    <source>
        <dbReference type="EMBL" id="CAH9129714.1"/>
    </source>
</evidence>
<dbReference type="InterPro" id="IPR001611">
    <property type="entry name" value="Leu-rich_rpt"/>
</dbReference>
<dbReference type="FunFam" id="3.80.10.10:FF:000299">
    <property type="entry name" value="Piriformospora indica-insensitive protein 2"/>
    <property type="match status" value="1"/>
</dbReference>
<reference evidence="16" key="1">
    <citation type="submission" date="2022-07" db="EMBL/GenBank/DDBJ databases">
        <authorList>
            <person name="Macas J."/>
            <person name="Novak P."/>
            <person name="Neumann P."/>
        </authorList>
    </citation>
    <scope>NUCLEOTIDE SEQUENCE</scope>
</reference>
<dbReference type="PANTHER" id="PTHR48063:SF101">
    <property type="entry name" value="LRR RECEPTOR-LIKE SERINE_THREONINE-PROTEIN KINASE FLS2"/>
    <property type="match status" value="1"/>
</dbReference>
<comment type="similarity">
    <text evidence="2">Belongs to the RLP family.</text>
</comment>
<keyword evidence="6 14" id="KW-0732">Signal</keyword>
<feature type="region of interest" description="Disordered" evidence="12">
    <location>
        <begin position="770"/>
        <end position="793"/>
    </location>
</feature>
<dbReference type="InterPro" id="IPR032675">
    <property type="entry name" value="LRR_dom_sf"/>
</dbReference>
<evidence type="ECO:0000256" key="11">
    <source>
        <dbReference type="ARBA" id="ARBA00023180"/>
    </source>
</evidence>
<feature type="signal peptide" evidence="14">
    <location>
        <begin position="1"/>
        <end position="21"/>
    </location>
</feature>
<evidence type="ECO:0000256" key="4">
    <source>
        <dbReference type="ARBA" id="ARBA00022614"/>
    </source>
</evidence>
<feature type="transmembrane region" description="Helical" evidence="13">
    <location>
        <begin position="806"/>
        <end position="827"/>
    </location>
</feature>
<keyword evidence="11" id="KW-0325">Glycoprotein</keyword>
<proteinExistence type="inferred from homology"/>
<evidence type="ECO:0000256" key="7">
    <source>
        <dbReference type="ARBA" id="ARBA00022737"/>
    </source>
</evidence>
<comment type="subcellular location">
    <subcellularLocation>
        <location evidence="1">Cell membrane</location>
        <topology evidence="1">Single-pass type I membrane protein</topology>
    </subcellularLocation>
</comment>
<dbReference type="InterPro" id="IPR013210">
    <property type="entry name" value="LRR_N_plant-typ"/>
</dbReference>
<dbReference type="EMBL" id="CAMAPF010000956">
    <property type="protein sequence ID" value="CAH9129714.1"/>
    <property type="molecule type" value="Genomic_DNA"/>
</dbReference>
<gene>
    <name evidence="16" type="ORF">CEPIT_LOCUS30065</name>
</gene>
<evidence type="ECO:0000256" key="6">
    <source>
        <dbReference type="ARBA" id="ARBA00022729"/>
    </source>
</evidence>
<keyword evidence="17" id="KW-1185">Reference proteome</keyword>
<evidence type="ECO:0000256" key="10">
    <source>
        <dbReference type="ARBA" id="ARBA00023170"/>
    </source>
</evidence>
<dbReference type="PROSITE" id="PS51257">
    <property type="entry name" value="PROKAR_LIPOPROTEIN"/>
    <property type="match status" value="1"/>
</dbReference>
<feature type="chain" id="PRO_5043919891" description="Leucine-rich repeat-containing N-terminal plant-type domain-containing protein" evidence="14">
    <location>
        <begin position="22"/>
        <end position="863"/>
    </location>
</feature>
<evidence type="ECO:0000256" key="8">
    <source>
        <dbReference type="ARBA" id="ARBA00022989"/>
    </source>
</evidence>
<evidence type="ECO:0000256" key="14">
    <source>
        <dbReference type="SAM" id="SignalP"/>
    </source>
</evidence>
<sequence>MGMGRFLLLLWSSTMAVGVSCCLLLAMSGAAAAASIPKCIDGEREVLLKFKNTVLDKLDRLSSWGNHTEDCCRDWEGVGCDQATGNVIHIHLSDMSLSAKGGGGKYSTSLSFFELRYLKHLELSYNPDLLTNQSISSLIGNNTVVYLQYLNLTQTGIVGTIPGNLGNTMPALKYLDLAFNSLEGNIPDTLGNMVNLTSLDLELNRLEGRIPEALGNISVLEHLDLGANRLEGEIPKSIWNICTLQYLSMESNRLNGSLTTSTLCPNHPLRRLHLYSNRFTGLFPNLTVFPSLASLDLSYNLLDGVISEHHFLNLSKLSYLDLSSNNFTFNVSSAWLPPFQLQYVHLSSCKLGPEFPYWLRTQANYTELDISNNAISDSIPSWFWNTPINGFMKINISNNGIKGIIAIGAQASIWGGILDMSSNQLQSVIPPSFFNVTVLRLSQNNFTDLNSLCDFKAFSPLQLLDISFNKLSGTLPDCWSNLSSLQVLNLGNNHNLSGTLPASIGSLASLKALHLEHNKFTGPLPSSMKNCSTLVSLHLGDNNFFGPIPDWVGESLTQLAILVLRSNNFNASVPASLCHLQSLQLLDLSMNHISGTLPNCLSNLTQMMIVPGGDDIATITYELTYYFNGSHRAAISINDIIDVRWKGVVSEFESLLRYVKSIDLSSNMLDGDIPTEITSLVGLVALNLSQNNLSGQIPSRIGNLAGLNTLDLSTNRLSGSIPQSLALIHGIGDLNVSNNNLSGKIPKGTQLQSFNPTIYMGNPALCGDPLPNSCPGEESTRPTPSRFSEEGASNREEEDRFICCEFYASIWVGYAVGFLGVLGIMLFNRSCRFAFLKGLESFPNWTYAAVTMHKARFLRSLGG</sequence>
<dbReference type="GO" id="GO:0051707">
    <property type="term" value="P:response to other organism"/>
    <property type="evidence" value="ECO:0007669"/>
    <property type="project" value="UniProtKB-ARBA"/>
</dbReference>
<name>A0AAV0F2W7_9ASTE</name>
<dbReference type="InterPro" id="IPR003591">
    <property type="entry name" value="Leu-rich_rpt_typical-subtyp"/>
</dbReference>
<protein>
    <recommendedName>
        <fullName evidence="15">Leucine-rich repeat-containing N-terminal plant-type domain-containing protein</fullName>
    </recommendedName>
</protein>
<evidence type="ECO:0000313" key="17">
    <source>
        <dbReference type="Proteomes" id="UP001152523"/>
    </source>
</evidence>
<dbReference type="Proteomes" id="UP001152523">
    <property type="component" value="Unassembled WGS sequence"/>
</dbReference>
<dbReference type="SMART" id="SM00369">
    <property type="entry name" value="LRR_TYP"/>
    <property type="match status" value="7"/>
</dbReference>
<keyword evidence="9 13" id="KW-0472">Membrane</keyword>
<dbReference type="FunFam" id="3.80.10.10:FF:000383">
    <property type="entry name" value="Leucine-rich repeat receptor protein kinase EMS1"/>
    <property type="match status" value="1"/>
</dbReference>
<dbReference type="Pfam" id="PF00560">
    <property type="entry name" value="LRR_1"/>
    <property type="match status" value="5"/>
</dbReference>
<comment type="caution">
    <text evidence="16">The sequence shown here is derived from an EMBL/GenBank/DDBJ whole genome shotgun (WGS) entry which is preliminary data.</text>
</comment>
<keyword evidence="5 13" id="KW-0812">Transmembrane</keyword>
<evidence type="ECO:0000259" key="15">
    <source>
        <dbReference type="Pfam" id="PF08263"/>
    </source>
</evidence>
<evidence type="ECO:0000256" key="5">
    <source>
        <dbReference type="ARBA" id="ARBA00022692"/>
    </source>
</evidence>
<accession>A0AAV0F2W7</accession>
<keyword evidence="3" id="KW-1003">Cell membrane</keyword>
<dbReference type="GO" id="GO:0006952">
    <property type="term" value="P:defense response"/>
    <property type="evidence" value="ECO:0007669"/>
    <property type="project" value="UniProtKB-ARBA"/>
</dbReference>
<evidence type="ECO:0000256" key="3">
    <source>
        <dbReference type="ARBA" id="ARBA00022475"/>
    </source>
</evidence>
<dbReference type="FunFam" id="3.80.10.10:FF:000111">
    <property type="entry name" value="LRR receptor-like serine/threonine-protein kinase ERECTA"/>
    <property type="match status" value="1"/>
</dbReference>
<dbReference type="AlphaFoldDB" id="A0AAV0F2W7"/>
<dbReference type="PRINTS" id="PR00019">
    <property type="entry name" value="LEURICHRPT"/>
</dbReference>
<keyword evidence="8 13" id="KW-1133">Transmembrane helix</keyword>
<dbReference type="PANTHER" id="PTHR48063">
    <property type="entry name" value="LRR RECEPTOR-LIKE KINASE"/>
    <property type="match status" value="1"/>
</dbReference>
<dbReference type="SUPFAM" id="SSF52058">
    <property type="entry name" value="L domain-like"/>
    <property type="match status" value="2"/>
</dbReference>
<evidence type="ECO:0000256" key="9">
    <source>
        <dbReference type="ARBA" id="ARBA00023136"/>
    </source>
</evidence>
<dbReference type="Pfam" id="PF13855">
    <property type="entry name" value="LRR_8"/>
    <property type="match status" value="4"/>
</dbReference>
<dbReference type="InterPro" id="IPR046956">
    <property type="entry name" value="RLP23-like"/>
</dbReference>
<dbReference type="Gene3D" id="3.80.10.10">
    <property type="entry name" value="Ribonuclease Inhibitor"/>
    <property type="match status" value="3"/>
</dbReference>
<evidence type="ECO:0000256" key="1">
    <source>
        <dbReference type="ARBA" id="ARBA00004251"/>
    </source>
</evidence>
<keyword evidence="4" id="KW-0433">Leucine-rich repeat</keyword>